<feature type="region of interest" description="Disordered" evidence="2">
    <location>
        <begin position="1"/>
        <end position="27"/>
    </location>
</feature>
<dbReference type="PROSITE" id="PS50175">
    <property type="entry name" value="ASP_PROT_RETROV"/>
    <property type="match status" value="1"/>
</dbReference>
<evidence type="ECO:0000259" key="3">
    <source>
        <dbReference type="PROSITE" id="PS50175"/>
    </source>
</evidence>
<dbReference type="AlphaFoldDB" id="A0A2P6M949"/>
<dbReference type="InterPro" id="IPR041489">
    <property type="entry name" value="PDZ_6"/>
</dbReference>
<evidence type="ECO:0000313" key="5">
    <source>
        <dbReference type="Proteomes" id="UP000241736"/>
    </source>
</evidence>
<dbReference type="SUPFAM" id="SSF50630">
    <property type="entry name" value="Acid proteases"/>
    <property type="match status" value="1"/>
</dbReference>
<dbReference type="OrthoDB" id="198130at2"/>
<dbReference type="Pfam" id="PF13650">
    <property type="entry name" value="Asp_protease_2"/>
    <property type="match status" value="1"/>
</dbReference>
<protein>
    <recommendedName>
        <fullName evidence="3">Peptidase A2 domain-containing protein</fullName>
    </recommendedName>
</protein>
<feature type="compositionally biased region" description="Basic residues" evidence="2">
    <location>
        <begin position="1"/>
        <end position="10"/>
    </location>
</feature>
<feature type="compositionally biased region" description="Low complexity" evidence="2">
    <location>
        <begin position="11"/>
        <end position="22"/>
    </location>
</feature>
<keyword evidence="5" id="KW-1185">Reference proteome</keyword>
<accession>A0A2P6M949</accession>
<organism evidence="4 5">
    <name type="scientific">Arenimonas caeni</name>
    <dbReference type="NCBI Taxonomy" id="2058085"/>
    <lineage>
        <taxon>Bacteria</taxon>
        <taxon>Pseudomonadati</taxon>
        <taxon>Pseudomonadota</taxon>
        <taxon>Gammaproteobacteria</taxon>
        <taxon>Lysobacterales</taxon>
        <taxon>Lysobacteraceae</taxon>
        <taxon>Arenimonas</taxon>
    </lineage>
</organism>
<name>A0A2P6M949_9GAMM</name>
<evidence type="ECO:0000256" key="2">
    <source>
        <dbReference type="SAM" id="MobiDB-lite"/>
    </source>
</evidence>
<dbReference type="InterPro" id="IPR021109">
    <property type="entry name" value="Peptidase_aspartic_dom_sf"/>
</dbReference>
<dbReference type="Proteomes" id="UP000241736">
    <property type="component" value="Unassembled WGS sequence"/>
</dbReference>
<dbReference type="InterPro" id="IPR036034">
    <property type="entry name" value="PDZ_sf"/>
</dbReference>
<dbReference type="Pfam" id="PF17820">
    <property type="entry name" value="PDZ_6"/>
    <property type="match status" value="1"/>
</dbReference>
<dbReference type="SMART" id="SM00228">
    <property type="entry name" value="PDZ"/>
    <property type="match status" value="1"/>
</dbReference>
<dbReference type="InterPro" id="IPR001478">
    <property type="entry name" value="PDZ"/>
</dbReference>
<dbReference type="InterPro" id="IPR001995">
    <property type="entry name" value="Peptidase_A2_cat"/>
</dbReference>
<evidence type="ECO:0000256" key="1">
    <source>
        <dbReference type="ARBA" id="ARBA00022801"/>
    </source>
</evidence>
<dbReference type="Gene3D" id="2.30.42.10">
    <property type="match status" value="1"/>
</dbReference>
<sequence length="481" mass="51187">MRRPGSRSRSSRCATRSRACTTPSPRPAWAAARFRCPRAKASPTCAWPRWFIARRSAEPPPHGPPASRSAPMPYAPKALLSWLIVCLLPCAPAAAAPASAPATEAPGADAPAVVHFVDGARDSGWLGFEFFRDQRIFLPARVNGRDTVLLLDSGAEMSVLDSAFAASLGLAGTRDVVAKGTGGTQEASFLPAVDVELGSLRLQGIAAAAIDLSDVSAAIGHPLPLVLGNEVFRQTTIEIDFQGRRIRFLDADGFQAPEGFRSLAVLDGPSGIRRVEAHLEGEGPLPFDFDLGNGSPLLLSAGHWQQDGWLRGRRVAGAFGGAIGGMREQQVTRVRSLELAGFELRDLPATLVPPEVSALEPEPAAGNLGLPVFTRFRLVVDYPRDRLLLAPAEGMRAPFAHDRSGLFTRREGGVLEVVYVVPGSPAAQAGWRAGERIVAIDGTPVAELADAGAWRLGEPGRTVSLATDDGRLRQLVLADYF</sequence>
<dbReference type="SUPFAM" id="SSF50156">
    <property type="entry name" value="PDZ domain-like"/>
    <property type="match status" value="1"/>
</dbReference>
<dbReference type="InterPro" id="IPR034122">
    <property type="entry name" value="Retropepsin-like_bacterial"/>
</dbReference>
<dbReference type="Gene3D" id="2.40.70.10">
    <property type="entry name" value="Acid Proteases"/>
    <property type="match status" value="1"/>
</dbReference>
<comment type="caution">
    <text evidence="4">The sequence shown here is derived from an EMBL/GenBank/DDBJ whole genome shotgun (WGS) entry which is preliminary data.</text>
</comment>
<feature type="domain" description="Peptidase A2" evidence="3">
    <location>
        <begin position="147"/>
        <end position="246"/>
    </location>
</feature>
<evidence type="ECO:0000313" key="4">
    <source>
        <dbReference type="EMBL" id="PRH82488.1"/>
    </source>
</evidence>
<proteinExistence type="predicted"/>
<reference evidence="4 5" key="1">
    <citation type="submission" date="2018-03" db="EMBL/GenBank/DDBJ databases">
        <title>Arenimonas caeni sp. nov., isolated from activated sludge.</title>
        <authorList>
            <person name="Liu H."/>
        </authorList>
    </citation>
    <scope>NUCLEOTIDE SEQUENCE [LARGE SCALE GENOMIC DNA]</scope>
    <source>
        <strain evidence="5">z29</strain>
    </source>
</reference>
<gene>
    <name evidence="4" type="ORF">C6N40_06795</name>
</gene>
<dbReference type="GO" id="GO:0004190">
    <property type="term" value="F:aspartic-type endopeptidase activity"/>
    <property type="evidence" value="ECO:0007669"/>
    <property type="project" value="InterPro"/>
</dbReference>
<keyword evidence="1" id="KW-0378">Hydrolase</keyword>
<dbReference type="EMBL" id="PVLF01000007">
    <property type="protein sequence ID" value="PRH82488.1"/>
    <property type="molecule type" value="Genomic_DNA"/>
</dbReference>
<dbReference type="GO" id="GO:0006508">
    <property type="term" value="P:proteolysis"/>
    <property type="evidence" value="ECO:0007669"/>
    <property type="project" value="InterPro"/>
</dbReference>
<dbReference type="CDD" id="cd05483">
    <property type="entry name" value="retropepsin_like_bacteria"/>
    <property type="match status" value="1"/>
</dbReference>